<evidence type="ECO:0000313" key="2">
    <source>
        <dbReference type="EMBL" id="MBU8876359.1"/>
    </source>
</evidence>
<name>A0ABS6IP29_9HYPH</name>
<dbReference type="PANTHER" id="PTHR11365">
    <property type="entry name" value="5-OXOPROLINASE RELATED"/>
    <property type="match status" value="1"/>
</dbReference>
<evidence type="ECO:0000313" key="3">
    <source>
        <dbReference type="Proteomes" id="UP000727907"/>
    </source>
</evidence>
<dbReference type="InterPro" id="IPR003692">
    <property type="entry name" value="Hydantoinase_B"/>
</dbReference>
<dbReference type="Proteomes" id="UP000727907">
    <property type="component" value="Unassembled WGS sequence"/>
</dbReference>
<sequence>MSTAAIRQPATKPDRIDPITSSVIQGALENIAVEMGYKLMRMSYSSIIRESEDFGAALVDAEGRGLAESAQSTPLQSGPIPGYVRGIQRILKKRGDTIRPGDVIMHNDAYSGASHGPDVAFIVPVFVQGRLIAFAATTAHHLDIGALSPGSCGIVEAIDAYAEGLQFKAIKVYDRGVRNDAVWQIVRDNIRASDLVVGDMDAQVAAARIGAERMVELVERYGLETFEQACDALMDHAERLMRQAIAKLPDGIYRAETAIDGYLDSDDPSKKELPIVVTITKKDESLVVDLTGTAPQVPDRPINMPLEGTADIAIWLTIRSVLLDTEVHGHIPVNAGLLRPITIVAPKGCLANPTFPAPTIARFCPGNQLADTVMKALSQAMPGNVSAGIGNLKVIAFSGLKDETHWVHMEIFEGSYGGRLGKDGMDAVDTLYANTRNNPIEDIETHLPLRVLRYELREDVAGAGKWRGGLGSVREFAFLSDGGASVEGEGHRYRPWGFLGGSEGMPARLDLMVPGQADRALPSKVPHMNIGKDGRFVCYGPAGGGYGNPLERDPAKVADDVLDGMISVETALRDYGVVVSAKGAIDPAATQRARDRR</sequence>
<accession>A0ABS6IP29</accession>
<dbReference type="Pfam" id="PF02538">
    <property type="entry name" value="Hydantoinase_B"/>
    <property type="match status" value="1"/>
</dbReference>
<dbReference type="PANTHER" id="PTHR11365:SF23">
    <property type="entry name" value="HYPOTHETICAL 5-OXOPROLINASE (EUROFUNG)-RELATED"/>
    <property type="match status" value="1"/>
</dbReference>
<dbReference type="EMBL" id="JAHOPB010000002">
    <property type="protein sequence ID" value="MBU8876359.1"/>
    <property type="molecule type" value="Genomic_DNA"/>
</dbReference>
<evidence type="ECO:0000259" key="1">
    <source>
        <dbReference type="Pfam" id="PF02538"/>
    </source>
</evidence>
<feature type="domain" description="Hydantoinase B/oxoprolinase" evidence="1">
    <location>
        <begin position="17"/>
        <end position="549"/>
    </location>
</feature>
<reference evidence="2 3" key="1">
    <citation type="submission" date="2021-06" db="EMBL/GenBank/DDBJ databases">
        <authorList>
            <person name="Lee D.H."/>
        </authorList>
    </citation>
    <scope>NUCLEOTIDE SEQUENCE [LARGE SCALE GENOMIC DNA]</scope>
    <source>
        <strain evidence="2 3">MMS21-HV4-11</strain>
    </source>
</reference>
<keyword evidence="3" id="KW-1185">Reference proteome</keyword>
<protein>
    <submittedName>
        <fullName evidence="2">Hydantoinase B/oxoprolinase family protein</fullName>
    </submittedName>
</protein>
<dbReference type="InterPro" id="IPR045079">
    <property type="entry name" value="Oxoprolinase-like"/>
</dbReference>
<organism evidence="2 3">
    <name type="scientific">Reyranella humidisoli</name>
    <dbReference type="NCBI Taxonomy" id="2849149"/>
    <lineage>
        <taxon>Bacteria</taxon>
        <taxon>Pseudomonadati</taxon>
        <taxon>Pseudomonadota</taxon>
        <taxon>Alphaproteobacteria</taxon>
        <taxon>Hyphomicrobiales</taxon>
        <taxon>Reyranellaceae</taxon>
        <taxon>Reyranella</taxon>
    </lineage>
</organism>
<dbReference type="RefSeq" id="WP_216965090.1">
    <property type="nucleotide sequence ID" value="NZ_JAHOPB010000002.1"/>
</dbReference>
<comment type="caution">
    <text evidence="2">The sequence shown here is derived from an EMBL/GenBank/DDBJ whole genome shotgun (WGS) entry which is preliminary data.</text>
</comment>
<proteinExistence type="predicted"/>
<gene>
    <name evidence="2" type="ORF">KQ910_21480</name>
</gene>